<evidence type="ECO:0000256" key="1">
    <source>
        <dbReference type="SAM" id="MobiDB-lite"/>
    </source>
</evidence>
<feature type="region of interest" description="Disordered" evidence="1">
    <location>
        <begin position="90"/>
        <end position="121"/>
    </location>
</feature>
<sequence>MARGCLFYHRVTNPPSPLPLLTVARKPYLKFSLKENRPWTEARQGECRQRQLRNPRRLLPDLNYPPPPDSSDDEKQSLLAAEENEVVWIGDEDSTNGAESRKCKMTGESESESGSSLTGSEGIGRRFANGYRERTRLTFVLSNSRSNVKVLGPAHQPAKKRRAKFYYVARLSPPRQPIGPMDRLACQLANQLNPNVI</sequence>
<evidence type="ECO:0000313" key="3">
    <source>
        <dbReference type="Proteomes" id="UP001603857"/>
    </source>
</evidence>
<name>A0ABD1MKX0_9FABA</name>
<gene>
    <name evidence="2" type="ORF">Fmac_010643</name>
</gene>
<dbReference type="EMBL" id="JBGMDY010000004">
    <property type="protein sequence ID" value="KAL2336197.1"/>
    <property type="molecule type" value="Genomic_DNA"/>
</dbReference>
<dbReference type="AlphaFoldDB" id="A0ABD1MKX0"/>
<accession>A0ABD1MKX0</accession>
<feature type="compositionally biased region" description="Low complexity" evidence="1">
    <location>
        <begin position="108"/>
        <end position="120"/>
    </location>
</feature>
<feature type="region of interest" description="Disordered" evidence="1">
    <location>
        <begin position="40"/>
        <end position="76"/>
    </location>
</feature>
<evidence type="ECO:0000313" key="2">
    <source>
        <dbReference type="EMBL" id="KAL2336197.1"/>
    </source>
</evidence>
<dbReference type="Proteomes" id="UP001603857">
    <property type="component" value="Unassembled WGS sequence"/>
</dbReference>
<feature type="compositionally biased region" description="Basic and acidic residues" evidence="1">
    <location>
        <begin position="40"/>
        <end position="49"/>
    </location>
</feature>
<keyword evidence="3" id="KW-1185">Reference proteome</keyword>
<reference evidence="2 3" key="1">
    <citation type="submission" date="2024-08" db="EMBL/GenBank/DDBJ databases">
        <title>Insights into the chromosomal genome structure of Flemingia macrophylla.</title>
        <authorList>
            <person name="Ding Y."/>
            <person name="Zhao Y."/>
            <person name="Bi W."/>
            <person name="Wu M."/>
            <person name="Zhao G."/>
            <person name="Gong Y."/>
            <person name="Li W."/>
            <person name="Zhang P."/>
        </authorList>
    </citation>
    <scope>NUCLEOTIDE SEQUENCE [LARGE SCALE GENOMIC DNA]</scope>
    <source>
        <strain evidence="2">DYQJB</strain>
        <tissue evidence="2">Leaf</tissue>
    </source>
</reference>
<organism evidence="2 3">
    <name type="scientific">Flemingia macrophylla</name>
    <dbReference type="NCBI Taxonomy" id="520843"/>
    <lineage>
        <taxon>Eukaryota</taxon>
        <taxon>Viridiplantae</taxon>
        <taxon>Streptophyta</taxon>
        <taxon>Embryophyta</taxon>
        <taxon>Tracheophyta</taxon>
        <taxon>Spermatophyta</taxon>
        <taxon>Magnoliopsida</taxon>
        <taxon>eudicotyledons</taxon>
        <taxon>Gunneridae</taxon>
        <taxon>Pentapetalae</taxon>
        <taxon>rosids</taxon>
        <taxon>fabids</taxon>
        <taxon>Fabales</taxon>
        <taxon>Fabaceae</taxon>
        <taxon>Papilionoideae</taxon>
        <taxon>50 kb inversion clade</taxon>
        <taxon>NPAAA clade</taxon>
        <taxon>indigoferoid/millettioid clade</taxon>
        <taxon>Phaseoleae</taxon>
        <taxon>Flemingia</taxon>
    </lineage>
</organism>
<protein>
    <submittedName>
        <fullName evidence="2">Uncharacterized protein</fullName>
    </submittedName>
</protein>
<proteinExistence type="predicted"/>
<comment type="caution">
    <text evidence="2">The sequence shown here is derived from an EMBL/GenBank/DDBJ whole genome shotgun (WGS) entry which is preliminary data.</text>
</comment>